<dbReference type="AlphaFoldDB" id="A0A452XGB2"/>
<dbReference type="Gramene" id="AET0Gv20141200.16">
    <property type="protein sequence ID" value="AET0Gv20141200.16"/>
    <property type="gene ID" value="AET0Gv20141200"/>
</dbReference>
<accession>A0A452XGB2</accession>
<dbReference type="EnsemblPlants" id="AET0Gv20141200.16">
    <property type="protein sequence ID" value="AET0Gv20141200.16"/>
    <property type="gene ID" value="AET0Gv20141200"/>
</dbReference>
<reference evidence="3" key="1">
    <citation type="journal article" date="2014" name="Science">
        <title>Ancient hybridizations among the ancestral genomes of bread wheat.</title>
        <authorList>
            <consortium name="International Wheat Genome Sequencing Consortium,"/>
            <person name="Marcussen T."/>
            <person name="Sandve S.R."/>
            <person name="Heier L."/>
            <person name="Spannagl M."/>
            <person name="Pfeifer M."/>
            <person name="Jakobsen K.S."/>
            <person name="Wulff B.B."/>
            <person name="Steuernagel B."/>
            <person name="Mayer K.F."/>
            <person name="Olsen O.A."/>
        </authorList>
    </citation>
    <scope>NUCLEOTIDE SEQUENCE [LARGE SCALE GENOMIC DNA]</scope>
    <source>
        <strain evidence="3">cv. AL8/78</strain>
    </source>
</reference>
<dbReference type="Proteomes" id="UP000015105">
    <property type="component" value="Unassembled WGS sequence"/>
</dbReference>
<keyword evidence="3" id="KW-1185">Reference proteome</keyword>
<reference evidence="2" key="3">
    <citation type="submission" date="2019-03" db="UniProtKB">
        <authorList>
            <consortium name="EnsemblPlants"/>
        </authorList>
    </citation>
    <scope>IDENTIFICATION</scope>
</reference>
<evidence type="ECO:0000313" key="3">
    <source>
        <dbReference type="Proteomes" id="UP000015105"/>
    </source>
</evidence>
<feature type="region of interest" description="Disordered" evidence="1">
    <location>
        <begin position="46"/>
        <end position="74"/>
    </location>
</feature>
<reference evidence="3" key="2">
    <citation type="journal article" date="2017" name="Nat. Plants">
        <title>The Aegilops tauschii genome reveals multiple impacts of transposons.</title>
        <authorList>
            <person name="Zhao G."/>
            <person name="Zou C."/>
            <person name="Li K."/>
            <person name="Wang K."/>
            <person name="Li T."/>
            <person name="Gao L."/>
            <person name="Zhang X."/>
            <person name="Wang H."/>
            <person name="Yang Z."/>
            <person name="Liu X."/>
            <person name="Jiang W."/>
            <person name="Mao L."/>
            <person name="Kong X."/>
            <person name="Jiao Y."/>
            <person name="Jia J."/>
        </authorList>
    </citation>
    <scope>NUCLEOTIDE SEQUENCE [LARGE SCALE GENOMIC DNA]</scope>
    <source>
        <strain evidence="3">cv. AL8/78</strain>
    </source>
</reference>
<evidence type="ECO:0000256" key="1">
    <source>
        <dbReference type="SAM" id="MobiDB-lite"/>
    </source>
</evidence>
<evidence type="ECO:0000313" key="2">
    <source>
        <dbReference type="EnsemblPlants" id="AET0Gv20141200.16"/>
    </source>
</evidence>
<sequence>SPCPAGQPRAAEGSPVLPFSFLESWLTASSAGCCPGEAAITLFVQSRSRGEEQPRRPAPSPIPPRQLARKAKEG</sequence>
<protein>
    <submittedName>
        <fullName evidence="2">Uncharacterized protein</fullName>
    </submittedName>
</protein>
<organism evidence="2 3">
    <name type="scientific">Aegilops tauschii subsp. strangulata</name>
    <name type="common">Goatgrass</name>
    <dbReference type="NCBI Taxonomy" id="200361"/>
    <lineage>
        <taxon>Eukaryota</taxon>
        <taxon>Viridiplantae</taxon>
        <taxon>Streptophyta</taxon>
        <taxon>Embryophyta</taxon>
        <taxon>Tracheophyta</taxon>
        <taxon>Spermatophyta</taxon>
        <taxon>Magnoliopsida</taxon>
        <taxon>Liliopsida</taxon>
        <taxon>Poales</taxon>
        <taxon>Poaceae</taxon>
        <taxon>BOP clade</taxon>
        <taxon>Pooideae</taxon>
        <taxon>Triticodae</taxon>
        <taxon>Triticeae</taxon>
        <taxon>Triticinae</taxon>
        <taxon>Aegilops</taxon>
    </lineage>
</organism>
<proteinExistence type="predicted"/>
<name>A0A452XGB2_AEGTS</name>